<dbReference type="InterPro" id="IPR020422">
    <property type="entry name" value="TYR_PHOSPHATASE_DUAL_dom"/>
</dbReference>
<evidence type="ECO:0000259" key="6">
    <source>
        <dbReference type="PROSITE" id="PS50054"/>
    </source>
</evidence>
<evidence type="ECO:0000259" key="7">
    <source>
        <dbReference type="PROSITE" id="PS50056"/>
    </source>
</evidence>
<accession>A0AAF0J7S0</accession>
<name>A0AAF0J7S0_9BASI</name>
<dbReference type="GO" id="GO:0043409">
    <property type="term" value="P:negative regulation of MAPK cascade"/>
    <property type="evidence" value="ECO:0007669"/>
    <property type="project" value="TreeGrafter"/>
</dbReference>
<dbReference type="GO" id="GO:0004725">
    <property type="term" value="F:protein tyrosine phosphatase activity"/>
    <property type="evidence" value="ECO:0007669"/>
    <property type="project" value="UniProtKB-EC"/>
</dbReference>
<feature type="domain" description="Tyrosine specific protein phosphatases" evidence="7">
    <location>
        <begin position="442"/>
        <end position="503"/>
    </location>
</feature>
<evidence type="ECO:0000313" key="10">
    <source>
        <dbReference type="Proteomes" id="UP001219933"/>
    </source>
</evidence>
<evidence type="ECO:0000256" key="4">
    <source>
        <dbReference type="ARBA" id="ARBA00022912"/>
    </source>
</evidence>
<evidence type="ECO:0000256" key="2">
    <source>
        <dbReference type="ARBA" id="ARBA00013064"/>
    </source>
</evidence>
<dbReference type="SUPFAM" id="SSF52799">
    <property type="entry name" value="(Phosphotyrosine protein) phosphatases II"/>
    <property type="match status" value="1"/>
</dbReference>
<evidence type="ECO:0000256" key="5">
    <source>
        <dbReference type="SAM" id="MobiDB-lite"/>
    </source>
</evidence>
<evidence type="ECO:0000259" key="8">
    <source>
        <dbReference type="PROSITE" id="PS50206"/>
    </source>
</evidence>
<protein>
    <recommendedName>
        <fullName evidence="2">protein-tyrosine-phosphatase</fullName>
        <ecNumber evidence="2">3.1.3.48</ecNumber>
    </recommendedName>
</protein>
<dbReference type="PROSITE" id="PS50206">
    <property type="entry name" value="RHODANESE_3"/>
    <property type="match status" value="1"/>
</dbReference>
<keyword evidence="10" id="KW-1185">Reference proteome</keyword>
<comment type="similarity">
    <text evidence="1">Belongs to the protein-tyrosine phosphatase family. Non-receptor class dual specificity subfamily.</text>
</comment>
<dbReference type="InterPro" id="IPR036873">
    <property type="entry name" value="Rhodanese-like_dom_sf"/>
</dbReference>
<dbReference type="Gene3D" id="3.90.190.10">
    <property type="entry name" value="Protein tyrosine phosphatase superfamily"/>
    <property type="match status" value="1"/>
</dbReference>
<dbReference type="FunFam" id="3.90.190.10:FF:000120">
    <property type="entry name" value="MAP kinase phosphatase, putative"/>
    <property type="match status" value="1"/>
</dbReference>
<dbReference type="Pfam" id="PF00782">
    <property type="entry name" value="DSPc"/>
    <property type="match status" value="1"/>
</dbReference>
<dbReference type="Proteomes" id="UP001219933">
    <property type="component" value="Chromosome 6"/>
</dbReference>
<feature type="domain" description="Tyrosine-protein phosphatase" evidence="6">
    <location>
        <begin position="369"/>
        <end position="522"/>
    </location>
</feature>
<proteinExistence type="inferred from homology"/>
<gene>
    <name evidence="9" type="ORF">MCUN1_003819</name>
</gene>
<dbReference type="Gene3D" id="3.40.250.10">
    <property type="entry name" value="Rhodanese-like domain"/>
    <property type="match status" value="1"/>
</dbReference>
<evidence type="ECO:0000256" key="1">
    <source>
        <dbReference type="ARBA" id="ARBA00008601"/>
    </source>
</evidence>
<evidence type="ECO:0000256" key="3">
    <source>
        <dbReference type="ARBA" id="ARBA00022801"/>
    </source>
</evidence>
<reference evidence="9" key="1">
    <citation type="submission" date="2023-03" db="EMBL/GenBank/DDBJ databases">
        <title>Mating type loci evolution in Malassezia.</title>
        <authorList>
            <person name="Coelho M.A."/>
        </authorList>
    </citation>
    <scope>NUCLEOTIDE SEQUENCE</scope>
    <source>
        <strain evidence="9">CBS 11721</strain>
    </source>
</reference>
<feature type="domain" description="Rhodanese" evidence="8">
    <location>
        <begin position="72"/>
        <end position="263"/>
    </location>
</feature>
<dbReference type="EMBL" id="CP119882">
    <property type="protein sequence ID" value="WFD36927.1"/>
    <property type="molecule type" value="Genomic_DNA"/>
</dbReference>
<sequence>MPRRRAAPIDALTLFGRLRASEAWLAAEDDCTEMSPTQCRAPRSPFGGLASSFSGAATRELVLEPSAAEAEGRPPVLILDTRSRTVFDGGELDAVHSPGHIRGSVHIQIPTLLLRRNSRARAAGSPPSTTGETLLSYVSMPEGLHRMRQLLNSVRPPARKAPAPASPGPSSSSLEMSPGTVSAASPKEESPLSSVFSALDTVVLYEETPASATSSPGSFRLDSSEVSARVLLECLEQLPGPGSVYYVDGGFAAVRRASGAGAFLEQGAPSLPPSASSLLPMRSHSLVLSPVGHSLQLPPSAMGMGARRPPRISLPRLNTTSLAPRAASVDFGHVQQLRLSPETMEVAPTPTTSRPLFPDTAREDQCLSEFSVSTIVPGELYLGSDIRSARDVAELKMLGIKAVLNTAQEIPDGGYEGVDIRAEFERYLKIPLRDTVEATGVQQGIRTACQFIDDARLHSQPIYVHCRAGKSRSVMLVMAYLIHAHRWSLQRAYAHVLSCRSGMCPNIGFIAELMHFEERVLGGSRKAEKSARRPELRRTNSEKQRDARGVRRSSPARARPKSTSGTVPSGTTERISLAPCSPAEDTFRLLNSPIYSVGTPRCSK</sequence>
<dbReference type="PROSITE" id="PS50056">
    <property type="entry name" value="TYR_PHOSPHATASE_2"/>
    <property type="match status" value="1"/>
</dbReference>
<evidence type="ECO:0000313" key="9">
    <source>
        <dbReference type="EMBL" id="WFD36927.1"/>
    </source>
</evidence>
<feature type="compositionally biased region" description="Low complexity" evidence="5">
    <location>
        <begin position="156"/>
        <end position="178"/>
    </location>
</feature>
<dbReference type="PROSITE" id="PS50054">
    <property type="entry name" value="TYR_PHOSPHATASE_DUAL"/>
    <property type="match status" value="1"/>
</dbReference>
<dbReference type="InterPro" id="IPR000340">
    <property type="entry name" value="Dual-sp_phosphatase_cat-dom"/>
</dbReference>
<dbReference type="SMART" id="SM00450">
    <property type="entry name" value="RHOD"/>
    <property type="match status" value="1"/>
</dbReference>
<dbReference type="SUPFAM" id="SSF52821">
    <property type="entry name" value="Rhodanese/Cell cycle control phosphatase"/>
    <property type="match status" value="1"/>
</dbReference>
<dbReference type="CDD" id="cd14498">
    <property type="entry name" value="DSP"/>
    <property type="match status" value="1"/>
</dbReference>
<dbReference type="SMART" id="SM00195">
    <property type="entry name" value="DSPc"/>
    <property type="match status" value="1"/>
</dbReference>
<dbReference type="InterPro" id="IPR001763">
    <property type="entry name" value="Rhodanese-like_dom"/>
</dbReference>
<dbReference type="EC" id="3.1.3.48" evidence="2"/>
<dbReference type="GO" id="GO:0005737">
    <property type="term" value="C:cytoplasm"/>
    <property type="evidence" value="ECO:0007669"/>
    <property type="project" value="TreeGrafter"/>
</dbReference>
<keyword evidence="4" id="KW-0904">Protein phosphatase</keyword>
<feature type="compositionally biased region" description="Basic and acidic residues" evidence="5">
    <location>
        <begin position="524"/>
        <end position="549"/>
    </location>
</feature>
<dbReference type="InterPro" id="IPR029021">
    <property type="entry name" value="Prot-tyrosine_phosphatase-like"/>
</dbReference>
<organism evidence="9 10">
    <name type="scientific">Malassezia cuniculi</name>
    <dbReference type="NCBI Taxonomy" id="948313"/>
    <lineage>
        <taxon>Eukaryota</taxon>
        <taxon>Fungi</taxon>
        <taxon>Dikarya</taxon>
        <taxon>Basidiomycota</taxon>
        <taxon>Ustilaginomycotina</taxon>
        <taxon>Malasseziomycetes</taxon>
        <taxon>Malasseziales</taxon>
        <taxon>Malasseziaceae</taxon>
        <taxon>Malassezia</taxon>
    </lineage>
</organism>
<dbReference type="PANTHER" id="PTHR10159:SF530">
    <property type="entry name" value="DUAL SPECIFICITY PROTEIN PHOSPHATASE DDB_G0271350-RELATED"/>
    <property type="match status" value="1"/>
</dbReference>
<dbReference type="PANTHER" id="PTHR10159">
    <property type="entry name" value="DUAL SPECIFICITY PROTEIN PHOSPHATASE"/>
    <property type="match status" value="1"/>
</dbReference>
<feature type="region of interest" description="Disordered" evidence="5">
    <location>
        <begin position="524"/>
        <end position="579"/>
    </location>
</feature>
<feature type="compositionally biased region" description="Polar residues" evidence="5">
    <location>
        <begin position="561"/>
        <end position="574"/>
    </location>
</feature>
<keyword evidence="3" id="KW-0378">Hydrolase</keyword>
<dbReference type="InterPro" id="IPR000387">
    <property type="entry name" value="Tyr_Pase_dom"/>
</dbReference>
<feature type="region of interest" description="Disordered" evidence="5">
    <location>
        <begin position="156"/>
        <end position="190"/>
    </location>
</feature>
<dbReference type="AlphaFoldDB" id="A0AAF0J7S0"/>